<proteinExistence type="predicted"/>
<dbReference type="Gene3D" id="2.130.10.10">
    <property type="entry name" value="YVTN repeat-like/Quinoprotein amine dehydrogenase"/>
    <property type="match status" value="2"/>
</dbReference>
<dbReference type="InterPro" id="IPR002372">
    <property type="entry name" value="PQQ_rpt_dom"/>
</dbReference>
<reference evidence="2" key="1">
    <citation type="submission" date="2020-05" db="EMBL/GenBank/DDBJ databases">
        <authorList>
            <person name="Chiriac C."/>
            <person name="Salcher M."/>
            <person name="Ghai R."/>
            <person name="Kavagutti S V."/>
        </authorList>
    </citation>
    <scope>NUCLEOTIDE SEQUENCE</scope>
</reference>
<dbReference type="PANTHER" id="PTHR34512:SF30">
    <property type="entry name" value="OUTER MEMBRANE PROTEIN ASSEMBLY FACTOR BAMB"/>
    <property type="match status" value="1"/>
</dbReference>
<dbReference type="EMBL" id="CAFAAI010000198">
    <property type="protein sequence ID" value="CAB4803438.1"/>
    <property type="molecule type" value="Genomic_DNA"/>
</dbReference>
<name>A0A6J6Y7K1_9ZZZZ</name>
<accession>A0A6J6Y7K1</accession>
<dbReference type="SUPFAM" id="SSF50998">
    <property type="entry name" value="Quinoprotein alcohol dehydrogenase-like"/>
    <property type="match status" value="2"/>
</dbReference>
<dbReference type="Gene3D" id="2.40.10.480">
    <property type="match status" value="1"/>
</dbReference>
<evidence type="ECO:0000259" key="1">
    <source>
        <dbReference type="Pfam" id="PF13360"/>
    </source>
</evidence>
<gene>
    <name evidence="2" type="ORF">UFOPK2992_01145</name>
</gene>
<dbReference type="InterPro" id="IPR011047">
    <property type="entry name" value="Quinoprotein_ADH-like_sf"/>
</dbReference>
<sequence>MLWRYPANGVKMCGPSAEYGITRVWCGTGWTGQPAVFERKGRTWVVFGAYDYKIHFVDAATGLDIIAPFQTGDLAKGTVTVDPDGYPLIYEGSRDNKFRVISFDGAEAKELWSIDGHTNDGMHNDDWDAAALVINDYLIEGGENSWLHIAKLNRAYAADGAVTVNPSMVARVQGWDAQLIHDLGQQDPRRVSLESSVVMSGDIVYVNSSGGLVQGWDLSSLRTGVGEVHRVFRFWTGDDSDSTIVADRQGFLYVGVEVDRNTKRSREMGQLLKLDPSKPDDPLVWGVDVYRGPESGTWSTPVLYKDVVIWTTKPGRIYALDRVSGATRWTLEINSFTLSSPSVIDDTLLQADGAGVIRAWEMHDTDVPPTLKWKIDIGSNVESSMSIWKGRIYVGTREGFEFCVGDA</sequence>
<protein>
    <submittedName>
        <fullName evidence="2">Unannotated protein</fullName>
    </submittedName>
</protein>
<dbReference type="Pfam" id="PF13360">
    <property type="entry name" value="PQQ_2"/>
    <property type="match status" value="1"/>
</dbReference>
<feature type="domain" description="Pyrrolo-quinoline quinone repeat" evidence="1">
    <location>
        <begin position="279"/>
        <end position="367"/>
    </location>
</feature>
<organism evidence="2">
    <name type="scientific">freshwater metagenome</name>
    <dbReference type="NCBI Taxonomy" id="449393"/>
    <lineage>
        <taxon>unclassified sequences</taxon>
        <taxon>metagenomes</taxon>
        <taxon>ecological metagenomes</taxon>
    </lineage>
</organism>
<evidence type="ECO:0000313" key="2">
    <source>
        <dbReference type="EMBL" id="CAB4803438.1"/>
    </source>
</evidence>
<dbReference type="AlphaFoldDB" id="A0A6J6Y7K1"/>
<dbReference type="InterPro" id="IPR015943">
    <property type="entry name" value="WD40/YVTN_repeat-like_dom_sf"/>
</dbReference>
<dbReference type="PANTHER" id="PTHR34512">
    <property type="entry name" value="CELL SURFACE PROTEIN"/>
    <property type="match status" value="1"/>
</dbReference>